<dbReference type="HOGENOM" id="CLU_988287_0_0_1"/>
<dbReference type="PANTHER" id="PTHR23048:SF0">
    <property type="entry name" value="CALMODULIN LIKE 3"/>
    <property type="match status" value="1"/>
</dbReference>
<dbReference type="PROSITE" id="PS50222">
    <property type="entry name" value="EF_HAND_2"/>
    <property type="match status" value="2"/>
</dbReference>
<evidence type="ECO:0000256" key="3">
    <source>
        <dbReference type="SAM" id="Phobius"/>
    </source>
</evidence>
<dbReference type="eggNOG" id="KOG0027">
    <property type="taxonomic scope" value="Eukaryota"/>
</dbReference>
<accession>A0A0D3FN95</accession>
<evidence type="ECO:0000313" key="5">
    <source>
        <dbReference type="EnsemblPlants" id="OBART03G31930.1"/>
    </source>
</evidence>
<organism evidence="5">
    <name type="scientific">Oryza barthii</name>
    <dbReference type="NCBI Taxonomy" id="65489"/>
    <lineage>
        <taxon>Eukaryota</taxon>
        <taxon>Viridiplantae</taxon>
        <taxon>Streptophyta</taxon>
        <taxon>Embryophyta</taxon>
        <taxon>Tracheophyta</taxon>
        <taxon>Spermatophyta</taxon>
        <taxon>Magnoliopsida</taxon>
        <taxon>Liliopsida</taxon>
        <taxon>Poales</taxon>
        <taxon>Poaceae</taxon>
        <taxon>BOP clade</taxon>
        <taxon>Oryzoideae</taxon>
        <taxon>Oryzeae</taxon>
        <taxon>Oryzinae</taxon>
        <taxon>Oryza</taxon>
    </lineage>
</organism>
<dbReference type="PROSITE" id="PS00018">
    <property type="entry name" value="EF_HAND_1"/>
    <property type="match status" value="1"/>
</dbReference>
<feature type="domain" description="EF-hand" evidence="4">
    <location>
        <begin position="183"/>
        <end position="218"/>
    </location>
</feature>
<dbReference type="Gene3D" id="1.10.238.10">
    <property type="entry name" value="EF-hand"/>
    <property type="match status" value="1"/>
</dbReference>
<dbReference type="PaxDb" id="65489-OBART03G31930.1"/>
<evidence type="ECO:0000256" key="2">
    <source>
        <dbReference type="ARBA" id="ARBA00022837"/>
    </source>
</evidence>
<proteinExistence type="predicted"/>
<dbReference type="GO" id="GO:0005509">
    <property type="term" value="F:calcium ion binding"/>
    <property type="evidence" value="ECO:0007669"/>
    <property type="project" value="InterPro"/>
</dbReference>
<evidence type="ECO:0000259" key="4">
    <source>
        <dbReference type="PROSITE" id="PS50222"/>
    </source>
</evidence>
<keyword evidence="6" id="KW-1185">Reference proteome</keyword>
<dbReference type="AlphaFoldDB" id="A0A0D3FN95"/>
<dbReference type="InterPro" id="IPR050230">
    <property type="entry name" value="CALM/Myosin/TropC-like"/>
</dbReference>
<dbReference type="SUPFAM" id="SSF47473">
    <property type="entry name" value="EF-hand"/>
    <property type="match status" value="1"/>
</dbReference>
<dbReference type="SMART" id="SM00054">
    <property type="entry name" value="EFh"/>
    <property type="match status" value="2"/>
</dbReference>
<dbReference type="STRING" id="65489.A0A0D3FN95"/>
<dbReference type="GO" id="GO:0016460">
    <property type="term" value="C:myosin II complex"/>
    <property type="evidence" value="ECO:0007669"/>
    <property type="project" value="TreeGrafter"/>
</dbReference>
<keyword evidence="2" id="KW-0106">Calcium</keyword>
<dbReference type="InterPro" id="IPR002048">
    <property type="entry name" value="EF_hand_dom"/>
</dbReference>
<dbReference type="FunFam" id="1.10.238.10:FF:000519">
    <property type="entry name" value="EF hand family protein"/>
    <property type="match status" value="1"/>
</dbReference>
<dbReference type="Proteomes" id="UP000026960">
    <property type="component" value="Chromosome 3"/>
</dbReference>
<dbReference type="Gramene" id="OBART03G31930.1">
    <property type="protein sequence ID" value="OBART03G31930.1"/>
    <property type="gene ID" value="OBART03G31930"/>
</dbReference>
<keyword evidence="1" id="KW-0677">Repeat</keyword>
<reference evidence="5" key="2">
    <citation type="submission" date="2015-03" db="UniProtKB">
        <authorList>
            <consortium name="EnsemblPlants"/>
        </authorList>
    </citation>
    <scope>IDENTIFICATION</scope>
</reference>
<dbReference type="Pfam" id="PF13499">
    <property type="entry name" value="EF-hand_7"/>
    <property type="match status" value="1"/>
</dbReference>
<dbReference type="InterPro" id="IPR011992">
    <property type="entry name" value="EF-hand-dom_pair"/>
</dbReference>
<dbReference type="EnsemblPlants" id="OBART03G31930.1">
    <property type="protein sequence ID" value="OBART03G31930.1"/>
    <property type="gene ID" value="OBART03G31930"/>
</dbReference>
<reference evidence="5" key="1">
    <citation type="journal article" date="2009" name="Rice">
        <title>De Novo Next Generation Sequencing of Plant Genomes.</title>
        <authorList>
            <person name="Rounsley S."/>
            <person name="Marri P.R."/>
            <person name="Yu Y."/>
            <person name="He R."/>
            <person name="Sisneros N."/>
            <person name="Goicoechea J.L."/>
            <person name="Lee S.J."/>
            <person name="Angelova A."/>
            <person name="Kudrna D."/>
            <person name="Luo M."/>
            <person name="Affourtit J."/>
            <person name="Desany B."/>
            <person name="Knight J."/>
            <person name="Niazi F."/>
            <person name="Egholm M."/>
            <person name="Wing R.A."/>
        </authorList>
    </citation>
    <scope>NUCLEOTIDE SEQUENCE [LARGE SCALE GENOMIC DNA]</scope>
    <source>
        <strain evidence="5">cv. IRGC 105608</strain>
    </source>
</reference>
<dbReference type="CDD" id="cd00051">
    <property type="entry name" value="EFh"/>
    <property type="match status" value="1"/>
</dbReference>
<sequence length="276" mass="30917">MADRLTDEQIEDVLALFGRNDRRTAAASATATVTKVIIMEAPETGPRAVAAAVVAAARRSTRPIVSYLRLLLNRLRDTSDEQVINRSTTPGIWSSRRTAIAGHGAFPTGDTLDCLLRPRYFIPRRPLFQNCSLYRVLCQVRRASPSWKELAIGLGLAAAVVGATLLVRYYREEAKRRLVADLYTTAYLKGEFDRFDRNDDGFITSEELGELLSCLGLNHTEAELQAMIEEAAPDGNGAIDFHEFLTIAHNWVIRDYHDAEEESIEAFQLFDRELID</sequence>
<feature type="transmembrane region" description="Helical" evidence="3">
    <location>
        <begin position="150"/>
        <end position="170"/>
    </location>
</feature>
<evidence type="ECO:0000256" key="1">
    <source>
        <dbReference type="ARBA" id="ARBA00022737"/>
    </source>
</evidence>
<evidence type="ECO:0000313" key="6">
    <source>
        <dbReference type="Proteomes" id="UP000026960"/>
    </source>
</evidence>
<dbReference type="PANTHER" id="PTHR23048">
    <property type="entry name" value="MYOSIN LIGHT CHAIN 1, 3"/>
    <property type="match status" value="1"/>
</dbReference>
<keyword evidence="3" id="KW-1133">Transmembrane helix</keyword>
<feature type="domain" description="EF-hand" evidence="4">
    <location>
        <begin position="219"/>
        <end position="254"/>
    </location>
</feature>
<dbReference type="InterPro" id="IPR018247">
    <property type="entry name" value="EF_Hand_1_Ca_BS"/>
</dbReference>
<protein>
    <recommendedName>
        <fullName evidence="4">EF-hand domain-containing protein</fullName>
    </recommendedName>
</protein>
<name>A0A0D3FN95_9ORYZ</name>
<keyword evidence="3" id="KW-0812">Transmembrane</keyword>
<keyword evidence="3" id="KW-0472">Membrane</keyword>